<keyword evidence="1" id="KW-0479">Metal-binding</keyword>
<dbReference type="InterPro" id="IPR002073">
    <property type="entry name" value="PDEase_catalytic_dom"/>
</dbReference>
<feature type="compositionally biased region" description="Acidic residues" evidence="3">
    <location>
        <begin position="199"/>
        <end position="216"/>
    </location>
</feature>
<feature type="region of interest" description="Disordered" evidence="3">
    <location>
        <begin position="88"/>
        <end position="128"/>
    </location>
</feature>
<reference evidence="5" key="2">
    <citation type="submission" date="2025-08" db="UniProtKB">
        <authorList>
            <consortium name="Ensembl"/>
        </authorList>
    </citation>
    <scope>IDENTIFICATION</scope>
</reference>
<dbReference type="GO" id="GO:0007165">
    <property type="term" value="P:signal transduction"/>
    <property type="evidence" value="ECO:0007669"/>
    <property type="project" value="InterPro"/>
</dbReference>
<dbReference type="GeneTree" id="ENSGT00940000156628"/>
<dbReference type="PANTHER" id="PTHR11347">
    <property type="entry name" value="CYCLIC NUCLEOTIDE PHOSPHODIESTERASE"/>
    <property type="match status" value="1"/>
</dbReference>
<dbReference type="STRING" id="62062.ENSHHUP00000063438"/>
<accession>A0A4W5PMM9</accession>
<feature type="compositionally biased region" description="Acidic residues" evidence="3">
    <location>
        <begin position="104"/>
        <end position="116"/>
    </location>
</feature>
<evidence type="ECO:0000259" key="4">
    <source>
        <dbReference type="PROSITE" id="PS51845"/>
    </source>
</evidence>
<evidence type="ECO:0000256" key="2">
    <source>
        <dbReference type="ARBA" id="ARBA00022801"/>
    </source>
</evidence>
<reference evidence="5" key="3">
    <citation type="submission" date="2025-09" db="UniProtKB">
        <authorList>
            <consortium name="Ensembl"/>
        </authorList>
    </citation>
    <scope>IDENTIFICATION</scope>
</reference>
<feature type="domain" description="PDEase" evidence="4">
    <location>
        <begin position="1"/>
        <end position="159"/>
    </location>
</feature>
<dbReference type="InterPro" id="IPR036971">
    <property type="entry name" value="PDEase_catalytic_dom_sf"/>
</dbReference>
<name>A0A4W5PMM9_9TELE</name>
<feature type="region of interest" description="Disordered" evidence="3">
    <location>
        <begin position="160"/>
        <end position="223"/>
    </location>
</feature>
<organism evidence="5 6">
    <name type="scientific">Hucho hucho</name>
    <name type="common">huchen</name>
    <dbReference type="NCBI Taxonomy" id="62062"/>
    <lineage>
        <taxon>Eukaryota</taxon>
        <taxon>Metazoa</taxon>
        <taxon>Chordata</taxon>
        <taxon>Craniata</taxon>
        <taxon>Vertebrata</taxon>
        <taxon>Euteleostomi</taxon>
        <taxon>Actinopterygii</taxon>
        <taxon>Neopterygii</taxon>
        <taxon>Teleostei</taxon>
        <taxon>Protacanthopterygii</taxon>
        <taxon>Salmoniformes</taxon>
        <taxon>Salmonidae</taxon>
        <taxon>Salmoninae</taxon>
        <taxon>Hucho</taxon>
    </lineage>
</organism>
<evidence type="ECO:0000313" key="5">
    <source>
        <dbReference type="Ensembl" id="ENSHHUP00000063438.1"/>
    </source>
</evidence>
<evidence type="ECO:0000313" key="6">
    <source>
        <dbReference type="Proteomes" id="UP000314982"/>
    </source>
</evidence>
<dbReference type="Pfam" id="PF00233">
    <property type="entry name" value="PDEase_I"/>
    <property type="match status" value="1"/>
</dbReference>
<keyword evidence="2" id="KW-0378">Hydrolase</keyword>
<dbReference type="SUPFAM" id="SSF109604">
    <property type="entry name" value="HD-domain/PDEase-like"/>
    <property type="match status" value="1"/>
</dbReference>
<evidence type="ECO:0000256" key="3">
    <source>
        <dbReference type="SAM" id="MobiDB-lite"/>
    </source>
</evidence>
<proteinExistence type="predicted"/>
<feature type="compositionally biased region" description="Basic and acidic residues" evidence="3">
    <location>
        <begin position="88"/>
        <end position="103"/>
    </location>
</feature>
<reference evidence="6" key="1">
    <citation type="submission" date="2018-06" db="EMBL/GenBank/DDBJ databases">
        <title>Genome assembly of Danube salmon.</title>
        <authorList>
            <person name="Macqueen D.J."/>
            <person name="Gundappa M.K."/>
        </authorList>
    </citation>
    <scope>NUCLEOTIDE SEQUENCE [LARGE SCALE GENOMIC DNA]</scope>
</reference>
<dbReference type="Ensembl" id="ENSHHUT00000065585.1">
    <property type="protein sequence ID" value="ENSHHUP00000063438.1"/>
    <property type="gene ID" value="ENSHHUG00000037488.1"/>
</dbReference>
<dbReference type="GO" id="GO:0004114">
    <property type="term" value="F:3',5'-cyclic-nucleotide phosphodiesterase activity"/>
    <property type="evidence" value="ECO:0007669"/>
    <property type="project" value="InterPro"/>
</dbReference>
<evidence type="ECO:0000256" key="1">
    <source>
        <dbReference type="ARBA" id="ARBA00022723"/>
    </source>
</evidence>
<sequence length="223" mass="24985">MCIKLADINGPLKHKDLHLQWTEGIVNEFYEQGDEESSLGLPISPFMDRSAPQLAKLQESFITHIVGPLCSSYDSAALMPGNWVDPADARRKEGEEEGKVGERETEEEEDTAEEDASTSSESSQKHVVKLKKSRRRVFCPITQHLLDNHEMWTRVIASETRDTPDREAPNCLSNPAEPITAIHEEEDEPASKEEPIDGQGEEMEGEGTGLAEEEEVAEKREEE</sequence>
<dbReference type="PROSITE" id="PS51845">
    <property type="entry name" value="PDEASE_I_2"/>
    <property type="match status" value="1"/>
</dbReference>
<protein>
    <recommendedName>
        <fullName evidence="4">PDEase domain-containing protein</fullName>
    </recommendedName>
</protein>
<dbReference type="GO" id="GO:0046872">
    <property type="term" value="F:metal ion binding"/>
    <property type="evidence" value="ECO:0007669"/>
    <property type="project" value="UniProtKB-KW"/>
</dbReference>
<dbReference type="AlphaFoldDB" id="A0A4W5PMM9"/>
<dbReference type="Proteomes" id="UP000314982">
    <property type="component" value="Unassembled WGS sequence"/>
</dbReference>
<keyword evidence="6" id="KW-1185">Reference proteome</keyword>
<dbReference type="Gene3D" id="1.10.1300.10">
    <property type="entry name" value="3'5'-cyclic nucleotide phosphodiesterase, catalytic domain"/>
    <property type="match status" value="1"/>
</dbReference>